<dbReference type="HAMAP" id="MF_00766">
    <property type="entry name" value="PGT_MtgA"/>
    <property type="match status" value="1"/>
</dbReference>
<dbReference type="RefSeq" id="WP_088564556.1">
    <property type="nucleotide sequence ID" value="NZ_CP020946.1"/>
</dbReference>
<evidence type="ECO:0000256" key="7">
    <source>
        <dbReference type="ARBA" id="ARBA00022984"/>
    </source>
</evidence>
<reference evidence="13 14" key="1">
    <citation type="submission" date="2017-04" db="EMBL/GenBank/DDBJ databases">
        <title>Whole genome sequence of Bdellovibrio bacteriovorus strain SSB218315.</title>
        <authorList>
            <person name="Oyedara O."/>
            <person name="Rodriguez-Perez M.A."/>
        </authorList>
    </citation>
    <scope>NUCLEOTIDE SEQUENCE [LARGE SCALE GENOMIC DNA]</scope>
    <source>
        <strain evidence="13 14">SSB218315</strain>
    </source>
</reference>
<comment type="subcellular location">
    <subcellularLocation>
        <location evidence="11">Cell membrane</location>
        <topology evidence="11">Single-pass membrane protein</topology>
    </subcellularLocation>
</comment>
<dbReference type="PANTHER" id="PTHR30400:SF0">
    <property type="entry name" value="BIOSYNTHETIC PEPTIDOGLYCAN TRANSGLYCOSYLASE"/>
    <property type="match status" value="1"/>
</dbReference>
<dbReference type="GO" id="GO:0009274">
    <property type="term" value="C:peptidoglycan-based cell wall"/>
    <property type="evidence" value="ECO:0007669"/>
    <property type="project" value="InterPro"/>
</dbReference>
<feature type="domain" description="Glycosyl transferase family 51" evidence="12">
    <location>
        <begin position="58"/>
        <end position="221"/>
    </location>
</feature>
<organism evidence="13 14">
    <name type="scientific">Bdellovibrio bacteriovorus</name>
    <dbReference type="NCBI Taxonomy" id="959"/>
    <lineage>
        <taxon>Bacteria</taxon>
        <taxon>Pseudomonadati</taxon>
        <taxon>Bdellovibrionota</taxon>
        <taxon>Bdellovibrionia</taxon>
        <taxon>Bdellovibrionales</taxon>
        <taxon>Pseudobdellovibrionaceae</taxon>
        <taxon>Bdellovibrio</taxon>
    </lineage>
</organism>
<dbReference type="Pfam" id="PF00912">
    <property type="entry name" value="Transgly"/>
    <property type="match status" value="1"/>
</dbReference>
<proteinExistence type="inferred from homology"/>
<dbReference type="EC" id="2.4.99.28" evidence="11"/>
<comment type="similarity">
    <text evidence="11">Belongs to the glycosyltransferase 51 family.</text>
</comment>
<dbReference type="SUPFAM" id="SSF53955">
    <property type="entry name" value="Lysozyme-like"/>
    <property type="match status" value="1"/>
</dbReference>
<evidence type="ECO:0000313" key="14">
    <source>
        <dbReference type="Proteomes" id="UP000197003"/>
    </source>
</evidence>
<evidence type="ECO:0000256" key="2">
    <source>
        <dbReference type="ARBA" id="ARBA00022519"/>
    </source>
</evidence>
<evidence type="ECO:0000256" key="4">
    <source>
        <dbReference type="ARBA" id="ARBA00022679"/>
    </source>
</evidence>
<dbReference type="NCBIfam" id="TIGR02070">
    <property type="entry name" value="mono_pep_trsgly"/>
    <property type="match status" value="1"/>
</dbReference>
<evidence type="ECO:0000313" key="13">
    <source>
        <dbReference type="EMBL" id="ASD62970.1"/>
    </source>
</evidence>
<dbReference type="UniPathway" id="UPA00219"/>
<dbReference type="Gene3D" id="1.10.3810.10">
    <property type="entry name" value="Biosynthetic peptidoglycan transglycosylase-like"/>
    <property type="match status" value="1"/>
</dbReference>
<dbReference type="EMBL" id="CP020946">
    <property type="protein sequence ID" value="ASD62970.1"/>
    <property type="molecule type" value="Genomic_DNA"/>
</dbReference>
<comment type="function">
    <text evidence="11">Peptidoglycan polymerase that catalyzes glycan chain elongation from lipid-linked precursors.</text>
</comment>
<evidence type="ECO:0000256" key="1">
    <source>
        <dbReference type="ARBA" id="ARBA00022475"/>
    </source>
</evidence>
<keyword evidence="6 11" id="KW-0133">Cell shape</keyword>
<keyword evidence="4 11" id="KW-0808">Transferase</keyword>
<sequence>MRSRWQTLRKWILKAVLLFFVSSLGFVLLYRFVPVPLTPLMVIRSVSSLWGEEFVGIHKDWVPLEEISPSVQKAVLKAEDYRFFEHNGFDFDAIEKAMKYNKTHKRKKGASTITQQTAKNVFLWPQRDWVRKGLEAYFTILIEFTWPKERIMEVYLNVIELGPGVYGVEAASQKYFKRSARNINPYQASLIAAVLPNPRRFRIDRPSNYVVGRQRRILNRVAPAIPKAADASVLDFLDLKFDSEEDESAN</sequence>
<evidence type="ECO:0000256" key="5">
    <source>
        <dbReference type="ARBA" id="ARBA00022692"/>
    </source>
</evidence>
<comment type="pathway">
    <text evidence="11">Cell wall biogenesis; peptidoglycan biosynthesis.</text>
</comment>
<name>A0A1Z3N661_BDEBC</name>
<dbReference type="InterPro" id="IPR001264">
    <property type="entry name" value="Glyco_trans_51"/>
</dbReference>
<keyword evidence="1 11" id="KW-1003">Cell membrane</keyword>
<dbReference type="InterPro" id="IPR036950">
    <property type="entry name" value="PBP_transglycosylase"/>
</dbReference>
<dbReference type="GO" id="GO:0005886">
    <property type="term" value="C:plasma membrane"/>
    <property type="evidence" value="ECO:0007669"/>
    <property type="project" value="UniProtKB-SubCell"/>
</dbReference>
<dbReference type="OrthoDB" id="5290858at2"/>
<dbReference type="GO" id="GO:0016763">
    <property type="term" value="F:pentosyltransferase activity"/>
    <property type="evidence" value="ECO:0007669"/>
    <property type="project" value="InterPro"/>
</dbReference>
<keyword evidence="3 11" id="KW-0328">Glycosyltransferase</keyword>
<gene>
    <name evidence="11" type="primary">mtgA</name>
    <name evidence="13" type="ORF">B9G79_04995</name>
</gene>
<dbReference type="InterPro" id="IPR023346">
    <property type="entry name" value="Lysozyme-like_dom_sf"/>
</dbReference>
<evidence type="ECO:0000256" key="11">
    <source>
        <dbReference type="HAMAP-Rule" id="MF_00766"/>
    </source>
</evidence>
<dbReference type="AlphaFoldDB" id="A0A1Z3N661"/>
<dbReference type="GO" id="GO:0009252">
    <property type="term" value="P:peptidoglycan biosynthetic process"/>
    <property type="evidence" value="ECO:0007669"/>
    <property type="project" value="UniProtKB-UniRule"/>
</dbReference>
<comment type="catalytic activity">
    <reaction evidence="11">
        <text>[GlcNAc-(1-&gt;4)-Mur2Ac(oyl-L-Ala-gamma-D-Glu-L-Lys-D-Ala-D-Ala)](n)-di-trans,octa-cis-undecaprenyl diphosphate + beta-D-GlcNAc-(1-&gt;4)-Mur2Ac(oyl-L-Ala-gamma-D-Glu-L-Lys-D-Ala-D-Ala)-di-trans,octa-cis-undecaprenyl diphosphate = [GlcNAc-(1-&gt;4)-Mur2Ac(oyl-L-Ala-gamma-D-Glu-L-Lys-D-Ala-D-Ala)](n+1)-di-trans,octa-cis-undecaprenyl diphosphate + di-trans,octa-cis-undecaprenyl diphosphate + H(+)</text>
        <dbReference type="Rhea" id="RHEA:23708"/>
        <dbReference type="Rhea" id="RHEA-COMP:9602"/>
        <dbReference type="Rhea" id="RHEA-COMP:9603"/>
        <dbReference type="ChEBI" id="CHEBI:15378"/>
        <dbReference type="ChEBI" id="CHEBI:58405"/>
        <dbReference type="ChEBI" id="CHEBI:60033"/>
        <dbReference type="ChEBI" id="CHEBI:78435"/>
        <dbReference type="EC" id="2.4.99.28"/>
    </reaction>
</comment>
<accession>A0A1Z3N661</accession>
<keyword evidence="10 11" id="KW-0961">Cell wall biogenesis/degradation</keyword>
<keyword evidence="2" id="KW-0997">Cell inner membrane</keyword>
<evidence type="ECO:0000256" key="9">
    <source>
        <dbReference type="ARBA" id="ARBA00023136"/>
    </source>
</evidence>
<dbReference type="GO" id="GO:0008360">
    <property type="term" value="P:regulation of cell shape"/>
    <property type="evidence" value="ECO:0007669"/>
    <property type="project" value="UniProtKB-KW"/>
</dbReference>
<keyword evidence="7 11" id="KW-0573">Peptidoglycan synthesis</keyword>
<feature type="transmembrane region" description="Helical" evidence="11">
    <location>
        <begin position="12"/>
        <end position="33"/>
    </location>
</feature>
<dbReference type="GO" id="GO:0071555">
    <property type="term" value="P:cell wall organization"/>
    <property type="evidence" value="ECO:0007669"/>
    <property type="project" value="UniProtKB-KW"/>
</dbReference>
<evidence type="ECO:0000259" key="12">
    <source>
        <dbReference type="Pfam" id="PF00912"/>
    </source>
</evidence>
<dbReference type="InterPro" id="IPR011812">
    <property type="entry name" value="Pep_trsgly"/>
</dbReference>
<keyword evidence="5 11" id="KW-0812">Transmembrane</keyword>
<evidence type="ECO:0000256" key="10">
    <source>
        <dbReference type="ARBA" id="ARBA00023316"/>
    </source>
</evidence>
<dbReference type="GO" id="GO:0008955">
    <property type="term" value="F:peptidoglycan glycosyltransferase activity"/>
    <property type="evidence" value="ECO:0007669"/>
    <property type="project" value="UniProtKB-UniRule"/>
</dbReference>
<protein>
    <recommendedName>
        <fullName evidence="11">Biosynthetic peptidoglycan transglycosylase</fullName>
        <ecNumber evidence="11">2.4.99.28</ecNumber>
    </recommendedName>
    <alternativeName>
        <fullName evidence="11">Glycan polymerase</fullName>
    </alternativeName>
    <alternativeName>
        <fullName evidence="11">Peptidoglycan glycosyltransferase MtgA</fullName>
        <shortName evidence="11">PGT</shortName>
    </alternativeName>
</protein>
<dbReference type="Proteomes" id="UP000197003">
    <property type="component" value="Chromosome"/>
</dbReference>
<dbReference type="PANTHER" id="PTHR30400">
    <property type="entry name" value="MONOFUNCTIONAL BIOSYNTHETIC PEPTIDOGLYCAN TRANSGLYCOSYLASE"/>
    <property type="match status" value="1"/>
</dbReference>
<evidence type="ECO:0000256" key="8">
    <source>
        <dbReference type="ARBA" id="ARBA00022989"/>
    </source>
</evidence>
<keyword evidence="9 11" id="KW-0472">Membrane</keyword>
<keyword evidence="8 11" id="KW-1133">Transmembrane helix</keyword>
<evidence type="ECO:0000256" key="6">
    <source>
        <dbReference type="ARBA" id="ARBA00022960"/>
    </source>
</evidence>
<evidence type="ECO:0000256" key="3">
    <source>
        <dbReference type="ARBA" id="ARBA00022676"/>
    </source>
</evidence>